<dbReference type="SUPFAM" id="SSF52540">
    <property type="entry name" value="P-loop containing nucleoside triphosphate hydrolases"/>
    <property type="match status" value="2"/>
</dbReference>
<dbReference type="PRINTS" id="PR00300">
    <property type="entry name" value="CLPPROTEASEA"/>
</dbReference>
<protein>
    <submittedName>
        <fullName evidence="9">ATP-dependent Clp protease ATP-binding subunit ClpC</fullName>
    </submittedName>
</protein>
<reference evidence="9 10" key="1">
    <citation type="submission" date="2015-02" db="EMBL/GenBank/DDBJ databases">
        <title>Improved understanding of the partial-nitritation anammox process through 23 genomes representing the majority of the microbial community.</title>
        <authorList>
            <person name="Speth D.R."/>
            <person name="In T Zandt M."/>
            <person name="Guerrero Cruz S."/>
            <person name="Jetten M.S."/>
            <person name="Dutilh B.E."/>
        </authorList>
    </citation>
    <scope>NUCLEOTIDE SEQUENCE [LARGE SCALE GENOMIC DNA]</scope>
    <source>
        <strain evidence="9">OLB20</strain>
    </source>
</reference>
<dbReference type="Proteomes" id="UP000070457">
    <property type="component" value="Unassembled WGS sequence"/>
</dbReference>
<name>A0A136M0B0_9BACT</name>
<dbReference type="InterPro" id="IPR028299">
    <property type="entry name" value="ClpA/B_CS2"/>
</dbReference>
<dbReference type="InterPro" id="IPR003593">
    <property type="entry name" value="AAA+_ATPase"/>
</dbReference>
<dbReference type="Pfam" id="PF17871">
    <property type="entry name" value="AAA_lid_9"/>
    <property type="match status" value="1"/>
</dbReference>
<dbReference type="InterPro" id="IPR041546">
    <property type="entry name" value="ClpA/ClpB_AAA_lid"/>
</dbReference>
<evidence type="ECO:0000313" key="10">
    <source>
        <dbReference type="Proteomes" id="UP000070457"/>
    </source>
</evidence>
<dbReference type="PROSITE" id="PS00871">
    <property type="entry name" value="CLPAB_2"/>
    <property type="match status" value="1"/>
</dbReference>
<dbReference type="SUPFAM" id="SSF81923">
    <property type="entry name" value="Double Clp-N motif"/>
    <property type="match status" value="1"/>
</dbReference>
<organism evidence="9 10">
    <name type="scientific">candidate division WS6 bacterium OLB20</name>
    <dbReference type="NCBI Taxonomy" id="1617426"/>
    <lineage>
        <taxon>Bacteria</taxon>
        <taxon>Candidatus Dojkabacteria</taxon>
    </lineage>
</organism>
<dbReference type="GO" id="GO:0016887">
    <property type="term" value="F:ATP hydrolysis activity"/>
    <property type="evidence" value="ECO:0007669"/>
    <property type="project" value="InterPro"/>
</dbReference>
<feature type="domain" description="Clp R" evidence="8">
    <location>
        <begin position="32"/>
        <end position="172"/>
    </location>
</feature>
<evidence type="ECO:0000256" key="5">
    <source>
        <dbReference type="PROSITE-ProRule" id="PRU01251"/>
    </source>
</evidence>
<dbReference type="EMBL" id="JYNZ01000002">
    <property type="protein sequence ID" value="KXK27335.1"/>
    <property type="molecule type" value="Genomic_DNA"/>
</dbReference>
<dbReference type="PROSITE" id="PS51903">
    <property type="entry name" value="CLP_R"/>
    <property type="match status" value="1"/>
</dbReference>
<evidence type="ECO:0000256" key="2">
    <source>
        <dbReference type="ARBA" id="ARBA00022741"/>
    </source>
</evidence>
<dbReference type="Gene3D" id="3.40.50.300">
    <property type="entry name" value="P-loop containing nucleotide triphosphate hydrolases"/>
    <property type="match status" value="2"/>
</dbReference>
<evidence type="ECO:0000259" key="8">
    <source>
        <dbReference type="PROSITE" id="PS51903"/>
    </source>
</evidence>
<dbReference type="CDD" id="cd19499">
    <property type="entry name" value="RecA-like_ClpB_Hsp104-like"/>
    <property type="match status" value="1"/>
</dbReference>
<dbReference type="GO" id="GO:0034605">
    <property type="term" value="P:cellular response to heat"/>
    <property type="evidence" value="ECO:0007669"/>
    <property type="project" value="TreeGrafter"/>
</dbReference>
<accession>A0A136M0B0</accession>
<keyword evidence="2" id="KW-0547">Nucleotide-binding</keyword>
<dbReference type="Pfam" id="PF02861">
    <property type="entry name" value="Clp_N"/>
    <property type="match status" value="2"/>
</dbReference>
<dbReference type="Pfam" id="PF10431">
    <property type="entry name" value="ClpB_D2-small"/>
    <property type="match status" value="1"/>
</dbReference>
<dbReference type="SMART" id="SM00382">
    <property type="entry name" value="AAA"/>
    <property type="match status" value="2"/>
</dbReference>
<feature type="coiled-coil region" evidence="6">
    <location>
        <begin position="433"/>
        <end position="460"/>
    </location>
</feature>
<keyword evidence="3 9" id="KW-0067">ATP-binding</keyword>
<dbReference type="Gene3D" id="1.10.1780.10">
    <property type="entry name" value="Clp, N-terminal domain"/>
    <property type="match status" value="1"/>
</dbReference>
<dbReference type="PANTHER" id="PTHR11638:SF145">
    <property type="entry name" value="CLPA_B PROTEASE ATP BINDING SUBUNIT-RELATED"/>
    <property type="match status" value="1"/>
</dbReference>
<evidence type="ECO:0000256" key="6">
    <source>
        <dbReference type="SAM" id="Coils"/>
    </source>
</evidence>
<dbReference type="Gene3D" id="4.10.860.10">
    <property type="entry name" value="UVR domain"/>
    <property type="match status" value="1"/>
</dbReference>
<dbReference type="Pfam" id="PF07724">
    <property type="entry name" value="AAA_2"/>
    <property type="match status" value="1"/>
</dbReference>
<evidence type="ECO:0000313" key="9">
    <source>
        <dbReference type="EMBL" id="KXK27335.1"/>
    </source>
</evidence>
<evidence type="ECO:0000256" key="3">
    <source>
        <dbReference type="ARBA" id="ARBA00022840"/>
    </source>
</evidence>
<dbReference type="SMART" id="SM01086">
    <property type="entry name" value="ClpB_D2-small"/>
    <property type="match status" value="1"/>
</dbReference>
<dbReference type="Gene3D" id="1.10.8.60">
    <property type="match status" value="2"/>
</dbReference>
<sequence length="854" mass="95785">MAGNPFDPFGQGDDPFNSFSSYRGPSERTDITEYFSERTNAALQRAAEIAVAKGQRTIDSEHLLLSLLRDGDLMKRIFKELDVDPEEMAAYTETLMSAGNFSGTSVGLTPRAKQILQLAFQEALELGHNYIGTEHILLAILRENEGLGAQILRKSTVTHPKARQAVLKLVGEGDREGKKFAEASETPELDKYSKDLTVLARQGKIDPVVGRADEITRIIEILARRKKNNPVLIGEPGVGKTAIVEGLAQRIVTGNVPDVLKDKKVKSLDLGMLVAGSKFRGEFEDRAKKLITELEKSEREVILFIDELHTIVGSGAHEGELDLANMIKPALARGELQVVGATTLNEYKKYIEKDAALERRFQPVLVEEPTVDQTIEILRGIRDRYEAHHRIKISEESLIAAAQLSDRYIKDRFLPDKAIDAIDEAASKVRLRVTAEPEELRQLKARIKKLETERESLSHGGKHKEAAEIKVEIEKLKQEVVPMEESWKRDIGTGTPEVLVSDVAEVIANITGVPVRELKTDEKERLLKLEEQLHDRVVGQDEAVRIVSEAVRRARVGLKSPNRPIATFLFLGPTGVGKTELAKTLSEIIFGDEDAMIRLDMSEYMERHAVARLVGSPPGYIGHDEGGQLTEKVRRHPYSVILLDEIEKAHPDVFNILLQVFDDGRMTDGKGRTVDFRNTIIIATSNLGSDLILESLKGKKEEAAETEERPKSKGLIKMKDDRQTSAPQKGDWDKTKEQLQDVLRSSFRPEFLNRIDEVIIFRPLEQKDLLQIVRLLIESTRRLLHAQGITLEITDAALEKLAELGYDPQYGARPLRRIIQREIENEISRRILAGDFGEGSTVKVDYTDRFTFNS</sequence>
<feature type="region of interest" description="Disordered" evidence="7">
    <location>
        <begin position="1"/>
        <end position="23"/>
    </location>
</feature>
<dbReference type="Pfam" id="PF00004">
    <property type="entry name" value="AAA"/>
    <property type="match status" value="1"/>
</dbReference>
<keyword evidence="1 5" id="KW-0677">Repeat</keyword>
<dbReference type="InterPro" id="IPR001270">
    <property type="entry name" value="ClpA/B"/>
</dbReference>
<comment type="caution">
    <text evidence="9">The sequence shown here is derived from an EMBL/GenBank/DDBJ whole genome shotgun (WGS) entry which is preliminary data.</text>
</comment>
<keyword evidence="4" id="KW-0143">Chaperone</keyword>
<keyword evidence="6" id="KW-0175">Coiled coil</keyword>
<evidence type="ECO:0000256" key="4">
    <source>
        <dbReference type="ARBA" id="ARBA00023186"/>
    </source>
</evidence>
<dbReference type="InterPro" id="IPR036628">
    <property type="entry name" value="Clp_N_dom_sf"/>
</dbReference>
<dbReference type="GO" id="GO:0008233">
    <property type="term" value="F:peptidase activity"/>
    <property type="evidence" value="ECO:0007669"/>
    <property type="project" value="UniProtKB-KW"/>
</dbReference>
<keyword evidence="9" id="KW-0645">Protease</keyword>
<dbReference type="InterPro" id="IPR003959">
    <property type="entry name" value="ATPase_AAA_core"/>
</dbReference>
<evidence type="ECO:0000256" key="1">
    <source>
        <dbReference type="ARBA" id="ARBA00022737"/>
    </source>
</evidence>
<evidence type="ECO:0000256" key="7">
    <source>
        <dbReference type="SAM" id="MobiDB-lite"/>
    </source>
</evidence>
<gene>
    <name evidence="9" type="primary">clpC_1</name>
    <name evidence="9" type="ORF">TR69_WS6001000210</name>
</gene>
<feature type="compositionally biased region" description="Basic and acidic residues" evidence="7">
    <location>
        <begin position="698"/>
        <end position="723"/>
    </location>
</feature>
<dbReference type="PANTHER" id="PTHR11638">
    <property type="entry name" value="ATP-DEPENDENT CLP PROTEASE"/>
    <property type="match status" value="1"/>
</dbReference>
<dbReference type="InterPro" id="IPR019489">
    <property type="entry name" value="Clp_ATPase_C"/>
</dbReference>
<feature type="region of interest" description="Disordered" evidence="7">
    <location>
        <begin position="698"/>
        <end position="735"/>
    </location>
</feature>
<dbReference type="GO" id="GO:0006508">
    <property type="term" value="P:proteolysis"/>
    <property type="evidence" value="ECO:0007669"/>
    <property type="project" value="UniProtKB-KW"/>
</dbReference>
<dbReference type="CDD" id="cd00009">
    <property type="entry name" value="AAA"/>
    <property type="match status" value="1"/>
</dbReference>
<dbReference type="AlphaFoldDB" id="A0A136M0B0"/>
<keyword evidence="9" id="KW-0378">Hydrolase</keyword>
<dbReference type="GO" id="GO:0005737">
    <property type="term" value="C:cytoplasm"/>
    <property type="evidence" value="ECO:0007669"/>
    <property type="project" value="TreeGrafter"/>
</dbReference>
<dbReference type="InterPro" id="IPR004176">
    <property type="entry name" value="Clp_R_N"/>
</dbReference>
<dbReference type="InterPro" id="IPR027417">
    <property type="entry name" value="P-loop_NTPase"/>
</dbReference>
<dbReference type="FunFam" id="3.40.50.300:FF:000010">
    <property type="entry name" value="Chaperone clpB 1, putative"/>
    <property type="match status" value="1"/>
</dbReference>
<dbReference type="InterPro" id="IPR050130">
    <property type="entry name" value="ClpA_ClpB"/>
</dbReference>
<dbReference type="GO" id="GO:0005524">
    <property type="term" value="F:ATP binding"/>
    <property type="evidence" value="ECO:0007669"/>
    <property type="project" value="UniProtKB-KW"/>
</dbReference>
<dbReference type="STRING" id="1617426.TR69_WS6001000210"/>
<dbReference type="PATRIC" id="fig|1617426.3.peg.205"/>
<proteinExistence type="predicted"/>